<organism evidence="1 2">
    <name type="scientific">Rhododendron simsii</name>
    <name type="common">Sims's rhododendron</name>
    <dbReference type="NCBI Taxonomy" id="118357"/>
    <lineage>
        <taxon>Eukaryota</taxon>
        <taxon>Viridiplantae</taxon>
        <taxon>Streptophyta</taxon>
        <taxon>Embryophyta</taxon>
        <taxon>Tracheophyta</taxon>
        <taxon>Spermatophyta</taxon>
        <taxon>Magnoliopsida</taxon>
        <taxon>eudicotyledons</taxon>
        <taxon>Gunneridae</taxon>
        <taxon>Pentapetalae</taxon>
        <taxon>asterids</taxon>
        <taxon>Ericales</taxon>
        <taxon>Ericaceae</taxon>
        <taxon>Ericoideae</taxon>
        <taxon>Rhodoreae</taxon>
        <taxon>Rhododendron</taxon>
    </lineage>
</organism>
<keyword evidence="2" id="KW-1185">Reference proteome</keyword>
<dbReference type="EMBL" id="WJXA01000020">
    <property type="protein sequence ID" value="KAF7117130.1"/>
    <property type="molecule type" value="Genomic_DNA"/>
</dbReference>
<reference evidence="1" key="1">
    <citation type="submission" date="2019-11" db="EMBL/GenBank/DDBJ databases">
        <authorList>
            <person name="Liu Y."/>
            <person name="Hou J."/>
            <person name="Li T.-Q."/>
            <person name="Guan C.-H."/>
            <person name="Wu X."/>
            <person name="Wu H.-Z."/>
            <person name="Ling F."/>
            <person name="Zhang R."/>
            <person name="Shi X.-G."/>
            <person name="Ren J.-P."/>
            <person name="Chen E.-F."/>
            <person name="Sun J.-M."/>
        </authorList>
    </citation>
    <scope>NUCLEOTIDE SEQUENCE</scope>
    <source>
        <strain evidence="1">Adult_tree_wgs_1</strain>
        <tissue evidence="1">Leaves</tissue>
    </source>
</reference>
<dbReference type="Proteomes" id="UP000626092">
    <property type="component" value="Unassembled WGS sequence"/>
</dbReference>
<gene>
    <name evidence="1" type="ORF">RHSIM_RhsimUnG0002700</name>
</gene>
<evidence type="ECO:0000313" key="1">
    <source>
        <dbReference type="EMBL" id="KAF7117130.1"/>
    </source>
</evidence>
<evidence type="ECO:0000313" key="2">
    <source>
        <dbReference type="Proteomes" id="UP000626092"/>
    </source>
</evidence>
<name>A0A834L5U7_RHOSS</name>
<proteinExistence type="predicted"/>
<dbReference type="Gene3D" id="3.40.50.300">
    <property type="entry name" value="P-loop containing nucleotide triphosphate hydrolases"/>
    <property type="match status" value="1"/>
</dbReference>
<comment type="caution">
    <text evidence="1">The sequence shown here is derived from an EMBL/GenBank/DDBJ whole genome shotgun (WGS) entry which is preliminary data.</text>
</comment>
<sequence length="115" mass="13310">MGKTSTILAVARKLYGTQMHNMDLELNALDKCGIDVVRQQIHDFASTQSFSFGFHTDFDLARPRKNNQELFAEDEESMTRMTDELLQSCEKEVLEEILLVAKEWERTPSDPRELE</sequence>
<dbReference type="OrthoDB" id="1731286at2759"/>
<accession>A0A834L5U7</accession>
<protein>
    <submittedName>
        <fullName evidence="1">Uncharacterized protein</fullName>
    </submittedName>
</protein>
<dbReference type="InterPro" id="IPR027417">
    <property type="entry name" value="P-loop_NTPase"/>
</dbReference>
<dbReference type="AlphaFoldDB" id="A0A834L5U7"/>